<dbReference type="Proteomes" id="UP000028999">
    <property type="component" value="Unassembled WGS sequence"/>
</dbReference>
<name>A0A078IFP4_BRANA</name>
<dbReference type="AlphaFoldDB" id="A0A078IFP4"/>
<dbReference type="Gramene" id="CDY48841">
    <property type="protein sequence ID" value="CDY48841"/>
    <property type="gene ID" value="GSBRNA2T00091881001"/>
</dbReference>
<dbReference type="EMBL" id="LK032796">
    <property type="protein sequence ID" value="CDY48841.1"/>
    <property type="molecule type" value="Genomic_DNA"/>
</dbReference>
<evidence type="ECO:0000313" key="1">
    <source>
        <dbReference type="EMBL" id="CDY48841.1"/>
    </source>
</evidence>
<proteinExistence type="predicted"/>
<reference evidence="1 2" key="1">
    <citation type="journal article" date="2014" name="Science">
        <title>Plant genetics. Early allopolyploid evolution in the post-Neolithic Brassica napus oilseed genome.</title>
        <authorList>
            <person name="Chalhoub B."/>
            <person name="Denoeud F."/>
            <person name="Liu S."/>
            <person name="Parkin I.A."/>
            <person name="Tang H."/>
            <person name="Wang X."/>
            <person name="Chiquet J."/>
            <person name="Belcram H."/>
            <person name="Tong C."/>
            <person name="Samans B."/>
            <person name="Correa M."/>
            <person name="Da Silva C."/>
            <person name="Just J."/>
            <person name="Falentin C."/>
            <person name="Koh C.S."/>
            <person name="Le Clainche I."/>
            <person name="Bernard M."/>
            <person name="Bento P."/>
            <person name="Noel B."/>
            <person name="Labadie K."/>
            <person name="Alberti A."/>
            <person name="Charles M."/>
            <person name="Arnaud D."/>
            <person name="Guo H."/>
            <person name="Daviaud C."/>
            <person name="Alamery S."/>
            <person name="Jabbari K."/>
            <person name="Zhao M."/>
            <person name="Edger P.P."/>
            <person name="Chelaifa H."/>
            <person name="Tack D."/>
            <person name="Lassalle G."/>
            <person name="Mestiri I."/>
            <person name="Schnel N."/>
            <person name="Le Paslier M.C."/>
            <person name="Fan G."/>
            <person name="Renault V."/>
            <person name="Bayer P.E."/>
            <person name="Golicz A.A."/>
            <person name="Manoli S."/>
            <person name="Lee T.H."/>
            <person name="Thi V.H."/>
            <person name="Chalabi S."/>
            <person name="Hu Q."/>
            <person name="Fan C."/>
            <person name="Tollenaere R."/>
            <person name="Lu Y."/>
            <person name="Battail C."/>
            <person name="Shen J."/>
            <person name="Sidebottom C.H."/>
            <person name="Wang X."/>
            <person name="Canaguier A."/>
            <person name="Chauveau A."/>
            <person name="Berard A."/>
            <person name="Deniot G."/>
            <person name="Guan M."/>
            <person name="Liu Z."/>
            <person name="Sun F."/>
            <person name="Lim Y.P."/>
            <person name="Lyons E."/>
            <person name="Town C.D."/>
            <person name="Bancroft I."/>
            <person name="Wang X."/>
            <person name="Meng J."/>
            <person name="Ma J."/>
            <person name="Pires J.C."/>
            <person name="King G.J."/>
            <person name="Brunel D."/>
            <person name="Delourme R."/>
            <person name="Renard M."/>
            <person name="Aury J.M."/>
            <person name="Adams K.L."/>
            <person name="Batley J."/>
            <person name="Snowdon R.J."/>
            <person name="Tost J."/>
            <person name="Edwards D."/>
            <person name="Zhou Y."/>
            <person name="Hua W."/>
            <person name="Sharpe A.G."/>
            <person name="Paterson A.H."/>
            <person name="Guan C."/>
            <person name="Wincker P."/>
        </authorList>
    </citation>
    <scope>NUCLEOTIDE SEQUENCE [LARGE SCALE GENOMIC DNA]</scope>
    <source>
        <strain evidence="2">cv. Darmor-bzh</strain>
    </source>
</reference>
<protein>
    <submittedName>
        <fullName evidence="1">BnaA09g14720D protein</fullName>
    </submittedName>
</protein>
<dbReference type="PANTHER" id="PTHR12482">
    <property type="entry name" value="LIPASE ROG1-RELATED-RELATED"/>
    <property type="match status" value="1"/>
</dbReference>
<accession>A0A078IFP4</accession>
<keyword evidence="2" id="KW-1185">Reference proteome</keyword>
<dbReference type="InterPro" id="IPR044294">
    <property type="entry name" value="Lipase-like"/>
</dbReference>
<sequence>MLGLNAIAVNILRKSYGLMEPFRKYLHTYLSFRLLKKLKSTQVIHQLTLTDDPDLRQTFFYKLCKQEMLKNFRNIILLSSPQVLLTLPNGSKNRFRPQLGLSQNDFFLKKI</sequence>
<organism evidence="1 2">
    <name type="scientific">Brassica napus</name>
    <name type="common">Rape</name>
    <dbReference type="NCBI Taxonomy" id="3708"/>
    <lineage>
        <taxon>Eukaryota</taxon>
        <taxon>Viridiplantae</taxon>
        <taxon>Streptophyta</taxon>
        <taxon>Embryophyta</taxon>
        <taxon>Tracheophyta</taxon>
        <taxon>Spermatophyta</taxon>
        <taxon>Magnoliopsida</taxon>
        <taxon>eudicotyledons</taxon>
        <taxon>Gunneridae</taxon>
        <taxon>Pentapetalae</taxon>
        <taxon>rosids</taxon>
        <taxon>malvids</taxon>
        <taxon>Brassicales</taxon>
        <taxon>Brassicaceae</taxon>
        <taxon>Brassiceae</taxon>
        <taxon>Brassica</taxon>
    </lineage>
</organism>
<evidence type="ECO:0000313" key="2">
    <source>
        <dbReference type="Proteomes" id="UP000028999"/>
    </source>
</evidence>
<dbReference type="PaxDb" id="3708-A0A078IFP4"/>
<dbReference type="PANTHER" id="PTHR12482:SF5">
    <property type="entry name" value="DUF676 DOMAIN-CONTAINING PROTEIN"/>
    <property type="match status" value="1"/>
</dbReference>
<gene>
    <name evidence="1" type="primary">BnaA09g14720D</name>
    <name evidence="1" type="ORF">GSBRNA2T00091881001</name>
</gene>